<sequence length="260" mass="28105">MAAGDPCRTHGLPTDYVVQHYMTQQQPALIHEWAVTPAEARRIQTRLAAKVSLADAYPALRRVAGVDVGFEDGGAVTRAALVLLSWPTLEPLEQVLVRHPTRFPYVPGLLSFRELPAVLDAFEQLSAVPDLVFCDGQGVAHPRRLGIAAHLGVLTGLACIGVGKSRLIGRHDAVGDRRGDCTPLWLDGARIGSVLRSRTGVRPLYVSPGHRVAQETAPQLVMQALTRFRLPEPIRAAHRLASAPAIARAAERSASRSPRS</sequence>
<dbReference type="NCBIfam" id="NF008629">
    <property type="entry name" value="PRK11617.1"/>
    <property type="match status" value="1"/>
</dbReference>
<keyword evidence="6" id="KW-0479">Metal-binding</keyword>
<proteinExistence type="inferred from homology"/>
<dbReference type="Proteomes" id="UP000029273">
    <property type="component" value="Unassembled WGS sequence"/>
</dbReference>
<dbReference type="GO" id="GO:0043737">
    <property type="term" value="F:deoxyribonuclease V activity"/>
    <property type="evidence" value="ECO:0007669"/>
    <property type="project" value="UniProtKB-UniRule"/>
</dbReference>
<comment type="similarity">
    <text evidence="6">Belongs to the endonuclease V family.</text>
</comment>
<dbReference type="GO" id="GO:0005737">
    <property type="term" value="C:cytoplasm"/>
    <property type="evidence" value="ECO:0007669"/>
    <property type="project" value="UniProtKB-SubCell"/>
</dbReference>
<dbReference type="GO" id="GO:0016891">
    <property type="term" value="F:RNA endonuclease activity producing 5'-phosphomonoesters, hydrolytic mechanism"/>
    <property type="evidence" value="ECO:0007669"/>
    <property type="project" value="TreeGrafter"/>
</dbReference>
<comment type="subcellular location">
    <subcellularLocation>
        <location evidence="1 6">Cytoplasm</location>
    </subcellularLocation>
</comment>
<reference evidence="7 8" key="1">
    <citation type="journal article" date="2014" name="Genome Announc.">
        <title>Draft Genome Sequence of the Iron-Oxidizing, Acidophilic, and Halotolerant 'Thiobacillus prosperus' Type Strain DSM 5130.</title>
        <authorList>
            <person name="Ossandon F.J."/>
            <person name="Cardenas J.P."/>
            <person name="Corbett M."/>
            <person name="Quatrini R."/>
            <person name="Holmes D.S."/>
            <person name="Watkin E."/>
        </authorList>
    </citation>
    <scope>NUCLEOTIDE SEQUENCE [LARGE SCALE GENOMIC DNA]</scope>
    <source>
        <strain evidence="7 8">DSM 5130</strain>
    </source>
</reference>
<protein>
    <recommendedName>
        <fullName evidence="6">Endonuclease V</fullName>
        <ecNumber evidence="6">3.1.21.7</ecNumber>
    </recommendedName>
    <alternativeName>
        <fullName evidence="6">Deoxyinosine 3'endonuclease</fullName>
    </alternativeName>
    <alternativeName>
        <fullName evidence="6">Deoxyribonuclease V</fullName>
        <shortName evidence="6">DNase V</shortName>
    </alternativeName>
</protein>
<accession>A0A1A6C176</accession>
<evidence type="ECO:0000256" key="1">
    <source>
        <dbReference type="ARBA" id="ARBA00004496"/>
    </source>
</evidence>
<evidence type="ECO:0000256" key="6">
    <source>
        <dbReference type="HAMAP-Rule" id="MF_00801"/>
    </source>
</evidence>
<dbReference type="GO" id="GO:0000287">
    <property type="term" value="F:magnesium ion binding"/>
    <property type="evidence" value="ECO:0007669"/>
    <property type="project" value="UniProtKB-UniRule"/>
</dbReference>
<evidence type="ECO:0000256" key="2">
    <source>
        <dbReference type="ARBA" id="ARBA00022490"/>
    </source>
</evidence>
<gene>
    <name evidence="6" type="primary">nfi</name>
    <name evidence="7" type="ORF">Thpro_022571</name>
</gene>
<evidence type="ECO:0000256" key="5">
    <source>
        <dbReference type="ARBA" id="ARBA00022801"/>
    </source>
</evidence>
<evidence type="ECO:0000313" key="7">
    <source>
        <dbReference type="EMBL" id="OBS08321.1"/>
    </source>
</evidence>
<comment type="cofactor">
    <cofactor evidence="6">
        <name>Mg(2+)</name>
        <dbReference type="ChEBI" id="CHEBI:18420"/>
    </cofactor>
</comment>
<keyword evidence="6" id="KW-0234">DNA repair</keyword>
<organism evidence="7 8">
    <name type="scientific">Acidihalobacter prosperus</name>
    <dbReference type="NCBI Taxonomy" id="160660"/>
    <lineage>
        <taxon>Bacteria</taxon>
        <taxon>Pseudomonadati</taxon>
        <taxon>Pseudomonadota</taxon>
        <taxon>Gammaproteobacteria</taxon>
        <taxon>Chromatiales</taxon>
        <taxon>Ectothiorhodospiraceae</taxon>
        <taxon>Acidihalobacter</taxon>
    </lineage>
</organism>
<evidence type="ECO:0000256" key="4">
    <source>
        <dbReference type="ARBA" id="ARBA00022759"/>
    </source>
</evidence>
<comment type="function">
    <text evidence="6">DNA repair enzyme involved in the repair of deaminated bases. Selectively cleaves double-stranded DNA at the second phosphodiester bond 3' to a deoxyinosine leaving behind the intact lesion on the nicked DNA.</text>
</comment>
<dbReference type="Pfam" id="PF04493">
    <property type="entry name" value="Endonuclease_5"/>
    <property type="match status" value="1"/>
</dbReference>
<dbReference type="PANTHER" id="PTHR28511:SF1">
    <property type="entry name" value="ENDONUCLEASE V"/>
    <property type="match status" value="1"/>
</dbReference>
<dbReference type="InterPro" id="IPR007581">
    <property type="entry name" value="Endonuclease-V"/>
</dbReference>
<keyword evidence="4 6" id="KW-0255">Endonuclease</keyword>
<dbReference type="Gene3D" id="3.30.2170.10">
    <property type="entry name" value="archaeoglobus fulgidus dsm 4304 superfamily"/>
    <property type="match status" value="1"/>
</dbReference>
<dbReference type="EMBL" id="JQSG02000006">
    <property type="protein sequence ID" value="OBS08321.1"/>
    <property type="molecule type" value="Genomic_DNA"/>
</dbReference>
<dbReference type="GO" id="GO:0003727">
    <property type="term" value="F:single-stranded RNA binding"/>
    <property type="evidence" value="ECO:0007669"/>
    <property type="project" value="TreeGrafter"/>
</dbReference>
<comment type="catalytic activity">
    <reaction evidence="6">
        <text>Endonucleolytic cleavage at apurinic or apyrimidinic sites to products with a 5'-phosphate.</text>
        <dbReference type="EC" id="3.1.21.7"/>
    </reaction>
</comment>
<keyword evidence="2 6" id="KW-0963">Cytoplasm</keyword>
<dbReference type="GO" id="GO:0006281">
    <property type="term" value="P:DNA repair"/>
    <property type="evidence" value="ECO:0007669"/>
    <property type="project" value="UniProtKB-UniRule"/>
</dbReference>
<dbReference type="EC" id="3.1.21.7" evidence="6"/>
<name>A0A1A6C176_9GAMM</name>
<feature type="site" description="Interaction with target DNA" evidence="6">
    <location>
        <position position="105"/>
    </location>
</feature>
<keyword evidence="8" id="KW-1185">Reference proteome</keyword>
<keyword evidence="6" id="KW-0460">Magnesium</keyword>
<feature type="binding site" evidence="6">
    <location>
        <position position="67"/>
    </location>
    <ligand>
        <name>Mg(2+)</name>
        <dbReference type="ChEBI" id="CHEBI:18420"/>
    </ligand>
</feature>
<dbReference type="CDD" id="cd06559">
    <property type="entry name" value="Endonuclease_V"/>
    <property type="match status" value="1"/>
</dbReference>
<evidence type="ECO:0000256" key="3">
    <source>
        <dbReference type="ARBA" id="ARBA00022722"/>
    </source>
</evidence>
<dbReference type="PANTHER" id="PTHR28511">
    <property type="entry name" value="ENDONUCLEASE V"/>
    <property type="match status" value="1"/>
</dbReference>
<dbReference type="HAMAP" id="MF_00801">
    <property type="entry name" value="Endonuclease_5"/>
    <property type="match status" value="1"/>
</dbReference>
<keyword evidence="5 6" id="KW-0378">Hydrolase</keyword>
<keyword evidence="6" id="KW-0227">DNA damage</keyword>
<dbReference type="AlphaFoldDB" id="A0A1A6C176"/>
<feature type="binding site" evidence="6">
    <location>
        <position position="135"/>
    </location>
    <ligand>
        <name>Mg(2+)</name>
        <dbReference type="ChEBI" id="CHEBI:18420"/>
    </ligand>
</feature>
<keyword evidence="3 6" id="KW-0540">Nuclease</keyword>
<evidence type="ECO:0000313" key="8">
    <source>
        <dbReference type="Proteomes" id="UP000029273"/>
    </source>
</evidence>
<comment type="caution">
    <text evidence="7">The sequence shown here is derived from an EMBL/GenBank/DDBJ whole genome shotgun (WGS) entry which is preliminary data.</text>
</comment>